<reference evidence="5" key="1">
    <citation type="journal article" date="2014" name="PLoS ONE">
        <title>Presence and analysis of plasmids in human and animal associated arcobacter species.</title>
        <authorList>
            <person name="Douidah L."/>
            <person name="De Zutter L."/>
            <person name="Van Nieuwerburgh F."/>
            <person name="Deforce D."/>
            <person name="Ingmer H."/>
            <person name="Vandenberg O."/>
            <person name="Van den Abeele A.M."/>
            <person name="Houf K."/>
        </authorList>
    </citation>
    <scope>NUCLEOTIDE SEQUENCE</scope>
    <source>
        <strain evidence="5">AC1119</strain>
        <plasmid evidence="5">AB-1119-LD</plasmid>
    </source>
</reference>
<dbReference type="PANTHER" id="PTHR30121:SF12">
    <property type="entry name" value="TYPE IV SECRETION SYSTEM PROTEIN CAGE"/>
    <property type="match status" value="1"/>
</dbReference>
<name>W0LVW2_9BACT</name>
<organism evidence="5">
    <name type="scientific">Aliarcobacter butzleri</name>
    <dbReference type="NCBI Taxonomy" id="28197"/>
    <lineage>
        <taxon>Bacteria</taxon>
        <taxon>Pseudomonadati</taxon>
        <taxon>Campylobacterota</taxon>
        <taxon>Epsilonproteobacteria</taxon>
        <taxon>Campylobacterales</taxon>
        <taxon>Arcobacteraceae</taxon>
        <taxon>Aliarcobacter</taxon>
    </lineage>
</organism>
<keyword evidence="5" id="KW-0614">Plasmid</keyword>
<evidence type="ECO:0000313" key="5">
    <source>
        <dbReference type="EMBL" id="AHG28753.1"/>
    </source>
</evidence>
<keyword evidence="2" id="KW-0547">Nucleotide-binding</keyword>
<sequence>MNVFTKEEHSMIEENNIVGKFDRYNIVTKDENYLTMFEIKGVSYSSKNDEEILDYLKVRNNFFKSIDSMFNISIFQKRSKIDLEYKFDSKNIYAREMLEEYNKSNQSKTYGNKYYIAISTRNKNIKNFFQKKKDLMTTSRANDNNLIYLNSKLNDLSETLLKALSKYNIKRMTSSEVLNFYASYCNMKETKINAKEGLLRDNYISCNVKFFKDYILHYDTEERYSRFITVKAYDTDVIDSKLTKDLFNLPKNLMICENLSNISKDKALSKLKDKIYNSTDLVKEELSLLFDEVSTDRETLLYYTLSILVTENSLEKLEDTTKDIENIFSKYGLITVVENINLKTLYFSFFPSRDNLNARKRIQTSTAISVINTFEKDFLGYDKNSFGKNYVAMFNTINNTPYKFNFHVTDDEKALGNFILIAESNKGKTTLTTFLMACLTQYDINILAYDKLNGMYLATKFLNGDYAEINDDFSLNPFSLTDTKENREFLKMWLKEMAEIQTDNFEEIQAINEAVEMLFDNKEEEDILTFTDFMKVLPSVENLDNKFLPFGKGLFDNEKCVVNFENQITVLAMDTILKDSKLSSLTSMYISHKLKTVAKNESKGFFQFYDELKDHLHNKKTAKLILESIVEGRKINGTTGVAVQNLDFFDLVENKDAILDGFGYFLVYPTSSEKSLKKLQEQLSLNENEMEFLKANDGIARQILLKNTKTKESIFLNIDLSGMKNFLKFLNSDADEVNRAKKLIKENPLNWRKEF</sequence>
<evidence type="ECO:0000259" key="4">
    <source>
        <dbReference type="Pfam" id="PF03135"/>
    </source>
</evidence>
<dbReference type="SUPFAM" id="SSF52540">
    <property type="entry name" value="P-loop containing nucleoside triphosphate hydrolases"/>
    <property type="match status" value="1"/>
</dbReference>
<dbReference type="InterPro" id="IPR018145">
    <property type="entry name" value="CagE_TrbE_VirB_cntrl_dom"/>
</dbReference>
<accession>W0LVW2</accession>
<dbReference type="AlphaFoldDB" id="W0LVW2"/>
<geneLocation type="plasmid" evidence="5">
    <name>AB-1119-LD</name>
</geneLocation>
<dbReference type="PANTHER" id="PTHR30121">
    <property type="entry name" value="UNCHARACTERIZED PROTEIN YJGR-RELATED"/>
    <property type="match status" value="1"/>
</dbReference>
<dbReference type="EMBL" id="KF740630">
    <property type="protein sequence ID" value="AHG28753.1"/>
    <property type="molecule type" value="Genomic_DNA"/>
</dbReference>
<comment type="similarity">
    <text evidence="1">Belongs to the TrbE/VirB4 family.</text>
</comment>
<evidence type="ECO:0000256" key="2">
    <source>
        <dbReference type="ARBA" id="ARBA00022741"/>
    </source>
</evidence>
<evidence type="ECO:0000256" key="3">
    <source>
        <dbReference type="ARBA" id="ARBA00022840"/>
    </source>
</evidence>
<keyword evidence="3" id="KW-0067">ATP-binding</keyword>
<dbReference type="InterPro" id="IPR051162">
    <property type="entry name" value="T4SS_component"/>
</dbReference>
<feature type="domain" description="CagE TrbE VirB component of type IV transporter system central" evidence="4">
    <location>
        <begin position="163"/>
        <end position="359"/>
    </location>
</feature>
<proteinExistence type="inferred from homology"/>
<dbReference type="Gene3D" id="3.40.50.300">
    <property type="entry name" value="P-loop containing nucleotide triphosphate hydrolases"/>
    <property type="match status" value="1"/>
</dbReference>
<dbReference type="GO" id="GO:0005524">
    <property type="term" value="F:ATP binding"/>
    <property type="evidence" value="ECO:0007669"/>
    <property type="project" value="UniProtKB-KW"/>
</dbReference>
<evidence type="ECO:0000256" key="1">
    <source>
        <dbReference type="ARBA" id="ARBA00006512"/>
    </source>
</evidence>
<dbReference type="InterPro" id="IPR027417">
    <property type="entry name" value="P-loop_NTPase"/>
</dbReference>
<dbReference type="Pfam" id="PF03135">
    <property type="entry name" value="CagE_TrbE_VirB"/>
    <property type="match status" value="1"/>
</dbReference>
<protein>
    <submittedName>
        <fullName evidence="5">VirB4</fullName>
    </submittedName>
</protein>